<accession>A0AAE0W4L6</accession>
<protein>
    <submittedName>
        <fullName evidence="2">Uncharacterized protein</fullName>
    </submittedName>
</protein>
<dbReference type="EMBL" id="JAEAOA010000734">
    <property type="protein sequence ID" value="KAK3601321.1"/>
    <property type="molecule type" value="Genomic_DNA"/>
</dbReference>
<dbReference type="AlphaFoldDB" id="A0AAE0W4L6"/>
<evidence type="ECO:0000313" key="2">
    <source>
        <dbReference type="EMBL" id="KAK3601321.1"/>
    </source>
</evidence>
<reference evidence="2" key="2">
    <citation type="journal article" date="2021" name="Genome Biol. Evol.">
        <title>Developing a high-quality reference genome for a parasitic bivalve with doubly uniparental inheritance (Bivalvia: Unionida).</title>
        <authorList>
            <person name="Smith C.H."/>
        </authorList>
    </citation>
    <scope>NUCLEOTIDE SEQUENCE</scope>
    <source>
        <strain evidence="2">CHS0354</strain>
        <tissue evidence="2">Mantle</tissue>
    </source>
</reference>
<organism evidence="2 3">
    <name type="scientific">Potamilus streckersoni</name>
    <dbReference type="NCBI Taxonomy" id="2493646"/>
    <lineage>
        <taxon>Eukaryota</taxon>
        <taxon>Metazoa</taxon>
        <taxon>Spiralia</taxon>
        <taxon>Lophotrochozoa</taxon>
        <taxon>Mollusca</taxon>
        <taxon>Bivalvia</taxon>
        <taxon>Autobranchia</taxon>
        <taxon>Heteroconchia</taxon>
        <taxon>Palaeoheterodonta</taxon>
        <taxon>Unionida</taxon>
        <taxon>Unionoidea</taxon>
        <taxon>Unionidae</taxon>
        <taxon>Ambleminae</taxon>
        <taxon>Lampsilini</taxon>
        <taxon>Potamilus</taxon>
    </lineage>
</organism>
<sequence>MLTRSVLLCRNHEETFLRSTASDRSLSSTDGTGVMSIPSGKARRADYEVNK</sequence>
<feature type="region of interest" description="Disordered" evidence="1">
    <location>
        <begin position="19"/>
        <end position="51"/>
    </location>
</feature>
<evidence type="ECO:0000313" key="3">
    <source>
        <dbReference type="Proteomes" id="UP001195483"/>
    </source>
</evidence>
<name>A0AAE0W4L6_9BIVA</name>
<evidence type="ECO:0000256" key="1">
    <source>
        <dbReference type="SAM" id="MobiDB-lite"/>
    </source>
</evidence>
<feature type="compositionally biased region" description="Polar residues" evidence="1">
    <location>
        <begin position="19"/>
        <end position="31"/>
    </location>
</feature>
<reference evidence="2" key="3">
    <citation type="submission" date="2023-05" db="EMBL/GenBank/DDBJ databases">
        <authorList>
            <person name="Smith C.H."/>
        </authorList>
    </citation>
    <scope>NUCLEOTIDE SEQUENCE</scope>
    <source>
        <strain evidence="2">CHS0354</strain>
        <tissue evidence="2">Mantle</tissue>
    </source>
</reference>
<comment type="caution">
    <text evidence="2">The sequence shown here is derived from an EMBL/GenBank/DDBJ whole genome shotgun (WGS) entry which is preliminary data.</text>
</comment>
<gene>
    <name evidence="2" type="ORF">CHS0354_011923</name>
</gene>
<proteinExistence type="predicted"/>
<reference evidence="2" key="1">
    <citation type="journal article" date="2021" name="Genome Biol. Evol.">
        <title>A High-Quality Reference Genome for a Parasitic Bivalve with Doubly Uniparental Inheritance (Bivalvia: Unionida).</title>
        <authorList>
            <person name="Smith C.H."/>
        </authorList>
    </citation>
    <scope>NUCLEOTIDE SEQUENCE</scope>
    <source>
        <strain evidence="2">CHS0354</strain>
    </source>
</reference>
<keyword evidence="3" id="KW-1185">Reference proteome</keyword>
<dbReference type="Proteomes" id="UP001195483">
    <property type="component" value="Unassembled WGS sequence"/>
</dbReference>